<protein>
    <recommendedName>
        <fullName evidence="4">Secreted protein</fullName>
    </recommendedName>
</protein>
<sequence length="203" mass="21613">MAWTGRLVTALAVCGVLLAGSAGCGSRAAQEQEQEQEQSAGSPSPVGKLLEERDDEGRPYREVDEEDAPEVGVEVTPDTDGGWDVRLRVRNFRFSPDGTADRAVPGRGLAHLYVNDRLVALLRTPGHHLSPHTVRRGTHQVTVRLYADDESVWAVGGKPVESTADITVSEPSPTTTPTATERGAADPDPAGGRGSPDQDRRAG</sequence>
<evidence type="ECO:0000313" key="3">
    <source>
        <dbReference type="Proteomes" id="UP001596183"/>
    </source>
</evidence>
<dbReference type="EMBL" id="JBHSPC010000063">
    <property type="protein sequence ID" value="MFC5672475.1"/>
    <property type="molecule type" value="Genomic_DNA"/>
</dbReference>
<accession>A0ABW0XWB9</accession>
<keyword evidence="3" id="KW-1185">Reference proteome</keyword>
<organism evidence="2 3">
    <name type="scientific">Streptomyces incanus</name>
    <dbReference type="NCBI Taxonomy" id="887453"/>
    <lineage>
        <taxon>Bacteria</taxon>
        <taxon>Bacillati</taxon>
        <taxon>Actinomycetota</taxon>
        <taxon>Actinomycetes</taxon>
        <taxon>Kitasatosporales</taxon>
        <taxon>Streptomycetaceae</taxon>
        <taxon>Streptomyces</taxon>
    </lineage>
</organism>
<feature type="region of interest" description="Disordered" evidence="1">
    <location>
        <begin position="158"/>
        <end position="203"/>
    </location>
</feature>
<comment type="caution">
    <text evidence="2">The sequence shown here is derived from an EMBL/GenBank/DDBJ whole genome shotgun (WGS) entry which is preliminary data.</text>
</comment>
<evidence type="ECO:0008006" key="4">
    <source>
        <dbReference type="Google" id="ProtNLM"/>
    </source>
</evidence>
<feature type="compositionally biased region" description="Low complexity" evidence="1">
    <location>
        <begin position="167"/>
        <end position="190"/>
    </location>
</feature>
<reference evidence="3" key="1">
    <citation type="journal article" date="2019" name="Int. J. Syst. Evol. Microbiol.">
        <title>The Global Catalogue of Microorganisms (GCM) 10K type strain sequencing project: providing services to taxonomists for standard genome sequencing and annotation.</title>
        <authorList>
            <consortium name="The Broad Institute Genomics Platform"/>
            <consortium name="The Broad Institute Genome Sequencing Center for Infectious Disease"/>
            <person name="Wu L."/>
            <person name="Ma J."/>
        </authorList>
    </citation>
    <scope>NUCLEOTIDE SEQUENCE [LARGE SCALE GENOMIC DNA]</scope>
    <source>
        <strain evidence="3">JCM 13852</strain>
    </source>
</reference>
<dbReference type="RefSeq" id="WP_381214436.1">
    <property type="nucleotide sequence ID" value="NZ_JBHSPC010000063.1"/>
</dbReference>
<dbReference type="Proteomes" id="UP001596183">
    <property type="component" value="Unassembled WGS sequence"/>
</dbReference>
<evidence type="ECO:0000313" key="2">
    <source>
        <dbReference type="EMBL" id="MFC5672475.1"/>
    </source>
</evidence>
<feature type="region of interest" description="Disordered" evidence="1">
    <location>
        <begin position="27"/>
        <end position="80"/>
    </location>
</feature>
<name>A0ABW0XWB9_9ACTN</name>
<gene>
    <name evidence="2" type="ORF">ACFP2V_20835</name>
</gene>
<proteinExistence type="predicted"/>
<feature type="compositionally biased region" description="Basic and acidic residues" evidence="1">
    <location>
        <begin position="49"/>
        <end position="62"/>
    </location>
</feature>
<dbReference type="PROSITE" id="PS51257">
    <property type="entry name" value="PROKAR_LIPOPROTEIN"/>
    <property type="match status" value="1"/>
</dbReference>
<evidence type="ECO:0000256" key="1">
    <source>
        <dbReference type="SAM" id="MobiDB-lite"/>
    </source>
</evidence>